<feature type="signal peptide" evidence="1">
    <location>
        <begin position="1"/>
        <end position="20"/>
    </location>
</feature>
<dbReference type="RefSeq" id="WP_107242694.1">
    <property type="nucleotide sequence ID" value="NZ_PYMJ01000008.1"/>
</dbReference>
<evidence type="ECO:0000256" key="1">
    <source>
        <dbReference type="SAM" id="SignalP"/>
    </source>
</evidence>
<proteinExistence type="predicted"/>
<accession>A0A2T3JIZ4</accession>
<name>A0A2T3JIZ4_9GAMM</name>
<organism evidence="2 3">
    <name type="scientific">Photobacterium frigidiphilum</name>
    <dbReference type="NCBI Taxonomy" id="264736"/>
    <lineage>
        <taxon>Bacteria</taxon>
        <taxon>Pseudomonadati</taxon>
        <taxon>Pseudomonadota</taxon>
        <taxon>Gammaproteobacteria</taxon>
        <taxon>Vibrionales</taxon>
        <taxon>Vibrionaceae</taxon>
        <taxon>Photobacterium</taxon>
    </lineage>
</organism>
<protein>
    <submittedName>
        <fullName evidence="2">Uncharacterized protein</fullName>
    </submittedName>
</protein>
<dbReference type="OrthoDB" id="9965542at2"/>
<dbReference type="EMBL" id="PYMJ01000008">
    <property type="protein sequence ID" value="PSU48945.1"/>
    <property type="molecule type" value="Genomic_DNA"/>
</dbReference>
<keyword evidence="1" id="KW-0732">Signal</keyword>
<reference evidence="2 3" key="1">
    <citation type="submission" date="2018-01" db="EMBL/GenBank/DDBJ databases">
        <title>Whole genome sequencing of Histamine producing bacteria.</title>
        <authorList>
            <person name="Butler K."/>
        </authorList>
    </citation>
    <scope>NUCLEOTIDE SEQUENCE [LARGE SCALE GENOMIC DNA]</scope>
    <source>
        <strain evidence="2 3">JCM 12947</strain>
    </source>
</reference>
<gene>
    <name evidence="2" type="ORF">C9J12_10645</name>
</gene>
<dbReference type="AlphaFoldDB" id="A0A2T3JIZ4"/>
<evidence type="ECO:0000313" key="3">
    <source>
        <dbReference type="Proteomes" id="UP000240987"/>
    </source>
</evidence>
<keyword evidence="3" id="KW-1185">Reference proteome</keyword>
<sequence length="312" mass="35390">MKISLNVAKLKSIVAGAASATTFAKIAQELISLAESRDFKISYCEAPNPNAMPLYDAVSKKLIGAHVTYRKNDMPNFIHEMTHASVLKSYQCDLINYYCGTTNTVPLEYGSTKIDGSYDNTVSALGVSLISRRKAWYRSDCERTLQGNLQGLMRVAESGNYVQSPEPYMSVDEKKRLKELKGNGDIRLLDFLEDMNERGLVVKSNKFLKASEINKIQIEMELTRRKKWIKDRINYGLNGMSGLGDVHFEYDTVVNQMLTQMHLWGYDSRYELFRAIDQVALEAYERRVSALEIQKLGGITRPVIAIPRNITF</sequence>
<evidence type="ECO:0000313" key="2">
    <source>
        <dbReference type="EMBL" id="PSU48945.1"/>
    </source>
</evidence>
<dbReference type="Proteomes" id="UP000240987">
    <property type="component" value="Unassembled WGS sequence"/>
</dbReference>
<comment type="caution">
    <text evidence="2">The sequence shown here is derived from an EMBL/GenBank/DDBJ whole genome shotgun (WGS) entry which is preliminary data.</text>
</comment>
<feature type="chain" id="PRO_5015662366" evidence="1">
    <location>
        <begin position="21"/>
        <end position="312"/>
    </location>
</feature>